<feature type="domain" description="Helicase C-terminal" evidence="5">
    <location>
        <begin position="910"/>
        <end position="1067"/>
    </location>
</feature>
<dbReference type="SUPFAM" id="SSF52540">
    <property type="entry name" value="P-loop containing nucleoside triphosphate hydrolases"/>
    <property type="match status" value="2"/>
</dbReference>
<dbReference type="Pfam" id="PF08455">
    <property type="entry name" value="SNF2_assoc"/>
    <property type="match status" value="1"/>
</dbReference>
<comment type="caution">
    <text evidence="6">The sequence shown here is derived from an EMBL/GenBank/DDBJ whole genome shotgun (WGS) entry which is preliminary data.</text>
</comment>
<keyword evidence="2" id="KW-0862">Zinc</keyword>
<dbReference type="InterPro" id="IPR027417">
    <property type="entry name" value="P-loop_NTPase"/>
</dbReference>
<keyword evidence="2" id="KW-0479">Metal-binding</keyword>
<dbReference type="InterPro" id="IPR007527">
    <property type="entry name" value="Znf_SWIM"/>
</dbReference>
<evidence type="ECO:0000313" key="6">
    <source>
        <dbReference type="EMBL" id="MFC5987217.1"/>
    </source>
</evidence>
<dbReference type="PANTHER" id="PTHR10799">
    <property type="entry name" value="SNF2/RAD54 HELICASE FAMILY"/>
    <property type="match status" value="1"/>
</dbReference>
<evidence type="ECO:0000256" key="1">
    <source>
        <dbReference type="ARBA" id="ARBA00022801"/>
    </source>
</evidence>
<dbReference type="PROSITE" id="PS51194">
    <property type="entry name" value="HELICASE_CTER"/>
    <property type="match status" value="1"/>
</dbReference>
<dbReference type="Pfam" id="PF00176">
    <property type="entry name" value="SNF2-rel_dom"/>
    <property type="match status" value="1"/>
</dbReference>
<dbReference type="Gene3D" id="3.40.50.10810">
    <property type="entry name" value="Tandem AAA-ATPase domain"/>
    <property type="match status" value="1"/>
</dbReference>
<evidence type="ECO:0000256" key="2">
    <source>
        <dbReference type="PROSITE-ProRule" id="PRU00325"/>
    </source>
</evidence>
<dbReference type="SMART" id="SM00487">
    <property type="entry name" value="DEXDc"/>
    <property type="match status" value="1"/>
</dbReference>
<dbReference type="CDD" id="cd18793">
    <property type="entry name" value="SF2_C_SNF"/>
    <property type="match status" value="1"/>
</dbReference>
<dbReference type="InterPro" id="IPR038718">
    <property type="entry name" value="SNF2-like_sf"/>
</dbReference>
<keyword evidence="2" id="KW-0863">Zinc-finger</keyword>
<evidence type="ECO:0000259" key="3">
    <source>
        <dbReference type="PROSITE" id="PS50966"/>
    </source>
</evidence>
<accession>A0ABW1IQ35</accession>
<dbReference type="RefSeq" id="WP_379894559.1">
    <property type="nucleotide sequence ID" value="NZ_CBCSCT010000049.1"/>
</dbReference>
<dbReference type="Proteomes" id="UP001596250">
    <property type="component" value="Unassembled WGS sequence"/>
</dbReference>
<reference evidence="7" key="1">
    <citation type="journal article" date="2019" name="Int. J. Syst. Evol. Microbiol.">
        <title>The Global Catalogue of Microorganisms (GCM) 10K type strain sequencing project: providing services to taxonomists for standard genome sequencing and annotation.</title>
        <authorList>
            <consortium name="The Broad Institute Genomics Platform"/>
            <consortium name="The Broad Institute Genome Sequencing Center for Infectious Disease"/>
            <person name="Wu L."/>
            <person name="Ma J."/>
        </authorList>
    </citation>
    <scope>NUCLEOTIDE SEQUENCE [LARGE SCALE GENOMIC DNA]</scope>
    <source>
        <strain evidence="7">CCM 8749</strain>
    </source>
</reference>
<keyword evidence="1" id="KW-0378">Hydrolase</keyword>
<dbReference type="InterPro" id="IPR013663">
    <property type="entry name" value="Helicase_SWF/SNF/SWI_bac"/>
</dbReference>
<feature type="domain" description="Helicase ATP-binding" evidence="4">
    <location>
        <begin position="637"/>
        <end position="800"/>
    </location>
</feature>
<feature type="domain" description="SWIM-type" evidence="3">
    <location>
        <begin position="56"/>
        <end position="93"/>
    </location>
</feature>
<evidence type="ECO:0000259" key="5">
    <source>
        <dbReference type="PROSITE" id="PS51194"/>
    </source>
</evidence>
<keyword evidence="7" id="KW-1185">Reference proteome</keyword>
<gene>
    <name evidence="6" type="ORF">ACFPXP_12450</name>
</gene>
<dbReference type="Gene3D" id="3.40.50.300">
    <property type="entry name" value="P-loop containing nucleotide triphosphate hydrolases"/>
    <property type="match status" value="1"/>
</dbReference>
<dbReference type="InterPro" id="IPR014001">
    <property type="entry name" value="Helicase_ATP-bd"/>
</dbReference>
<organism evidence="6 7">
    <name type="scientific">Marinicrinis lubricantis</name>
    <dbReference type="NCBI Taxonomy" id="2086470"/>
    <lineage>
        <taxon>Bacteria</taxon>
        <taxon>Bacillati</taxon>
        <taxon>Bacillota</taxon>
        <taxon>Bacilli</taxon>
        <taxon>Bacillales</taxon>
        <taxon>Paenibacillaceae</taxon>
    </lineage>
</organism>
<dbReference type="InterPro" id="IPR000330">
    <property type="entry name" value="SNF2_N"/>
</dbReference>
<dbReference type="InterPro" id="IPR049730">
    <property type="entry name" value="SNF2/RAD54-like_C"/>
</dbReference>
<name>A0ABW1IQ35_9BACL</name>
<proteinExistence type="predicted"/>
<dbReference type="PROSITE" id="PS51192">
    <property type="entry name" value="HELICASE_ATP_BIND_1"/>
    <property type="match status" value="1"/>
</dbReference>
<dbReference type="Pfam" id="PF00271">
    <property type="entry name" value="Helicase_C"/>
    <property type="match status" value="1"/>
</dbReference>
<sequence length="1077" mass="123716">MSARWNIERIRLLCGRFSFEDGEALCRDRKVTLTQSHPVKPSYDAVVFDDPAQEHVSVQWLSGGNIDVACSCPLFHPDDQYCKHIAATLLLLHSLENEEADHEFRLPFQPLDTDDEALTNKMLELFEEKTLHSAAARPIFDDRLCLNVEFICKTVKFDDQAYGIGMEIKIGPKKPYVVKHIRYVLDEIDYPRSCVISQSFTYDPQQHCFHPEDEAVLRQLIHISKSESLYMNKGAAYSERLLLIPPHMWDMLLPLLLDAHLVKLVQEDQTYDGISISHERLPITFTLDSHKEEPSGIHFTIEGLSKLLTLEAYGVVLYEGSFFKLPPETLKRFMELEAMFKAANKRQLSVKPEQTNAFMEKVVPRLMQLGNVDMKSSISKRMVQVPLKVKLFLDRVKDRLLAGLEFHYGEFSFSPLGEHREKASSRILVRDSEKENNIIALLVQSGFVATEGGYFLTDEDLEYDFLYHTLPELVKLVQVYATSGVKVRIVKDPIPPKINVEWDERTDWLEFKFEIDGIAERDIQKLLSTLAEKRKYFRLPNGALMPLESSEFQEIVRFMNELGAHKGEVTKNGFRLPVVRALHLAHAPEQPSTVKLGKSFRKLLEHLRNPDHLDFALPPHLETVLRDYQKYGFQWMKTLARYRFGGILADEMGLGKTIQSIAFLVSVLDELRQSGQQALIVCPASLMYNWLQELHRFAPDVRVVVADGGAVDRKKKLKNREHVDVIITSYPLLRIDTTDYAHEAYHTLILDEAQAFKNDDTQTAKAVKQITARHRFALTGTPIENSLQELWSIYDAVFPGLFPDKKAYAELTKETISKRIRPFMLRRLKTDVLKELPEKIEVLQSSTLLPEQKKLYLAYLAELRQETLKHIHTGEFRKNRIKILAGITRLRQLCCHPALFVEGYLGGSAKLDQLIDLVKESRSVGRRILIFSQFTEMLRLIGRRLMDHDISYFYLDGGTPARERVELCSRFNEGERDAFLLSLKAGGTGLNLAGADTIILYDLWWNPAVEQQAMDRAHRIGQNRVVQVIRLVSRGTLEEKMMELQNKKKNLIQEVIQPSDESHTGLTEEHIRELLSI</sequence>
<dbReference type="SMART" id="SM00490">
    <property type="entry name" value="HELICc"/>
    <property type="match status" value="1"/>
</dbReference>
<dbReference type="PROSITE" id="PS50966">
    <property type="entry name" value="ZF_SWIM"/>
    <property type="match status" value="1"/>
</dbReference>
<evidence type="ECO:0000259" key="4">
    <source>
        <dbReference type="PROSITE" id="PS51192"/>
    </source>
</evidence>
<dbReference type="EMBL" id="JBHSQV010000155">
    <property type="protein sequence ID" value="MFC5987217.1"/>
    <property type="molecule type" value="Genomic_DNA"/>
</dbReference>
<dbReference type="InterPro" id="IPR001650">
    <property type="entry name" value="Helicase_C-like"/>
</dbReference>
<evidence type="ECO:0000313" key="7">
    <source>
        <dbReference type="Proteomes" id="UP001596250"/>
    </source>
</evidence>
<protein>
    <submittedName>
        <fullName evidence="6">SNF2 helicase associated domain-containing protein</fullName>
    </submittedName>
</protein>